<dbReference type="InterPro" id="IPR001841">
    <property type="entry name" value="Znf_RING"/>
</dbReference>
<dbReference type="Gene3D" id="3.30.40.10">
    <property type="entry name" value="Zinc/RING finger domain, C3HC4 (zinc finger)"/>
    <property type="match status" value="1"/>
</dbReference>
<reference evidence="6 7" key="1">
    <citation type="submission" date="2014-04" db="EMBL/GenBank/DDBJ databases">
        <authorList>
            <consortium name="DOE Joint Genome Institute"/>
            <person name="Kuo A."/>
            <person name="Kohler A."/>
            <person name="Jargeat P."/>
            <person name="Nagy L.G."/>
            <person name="Floudas D."/>
            <person name="Copeland A."/>
            <person name="Barry K.W."/>
            <person name="Cichocki N."/>
            <person name="Veneault-Fourrey C."/>
            <person name="LaButti K."/>
            <person name="Lindquist E.A."/>
            <person name="Lipzen A."/>
            <person name="Lundell T."/>
            <person name="Morin E."/>
            <person name="Murat C."/>
            <person name="Sun H."/>
            <person name="Tunlid A."/>
            <person name="Henrissat B."/>
            <person name="Grigoriev I.V."/>
            <person name="Hibbett D.S."/>
            <person name="Martin F."/>
            <person name="Nordberg H.P."/>
            <person name="Cantor M.N."/>
            <person name="Hua S.X."/>
        </authorList>
    </citation>
    <scope>NUCLEOTIDE SEQUENCE [LARGE SCALE GENOMIC DNA]</scope>
    <source>
        <strain evidence="6 7">Ve08.2h10</strain>
    </source>
</reference>
<dbReference type="EMBL" id="KN825269">
    <property type="protein sequence ID" value="KIK92532.1"/>
    <property type="molecule type" value="Genomic_DNA"/>
</dbReference>
<dbReference type="PROSITE" id="PS50089">
    <property type="entry name" value="ZF_RING_2"/>
    <property type="match status" value="1"/>
</dbReference>
<organism evidence="6 7">
    <name type="scientific">Paxillus rubicundulus Ve08.2h10</name>
    <dbReference type="NCBI Taxonomy" id="930991"/>
    <lineage>
        <taxon>Eukaryota</taxon>
        <taxon>Fungi</taxon>
        <taxon>Dikarya</taxon>
        <taxon>Basidiomycota</taxon>
        <taxon>Agaricomycotina</taxon>
        <taxon>Agaricomycetes</taxon>
        <taxon>Agaricomycetidae</taxon>
        <taxon>Boletales</taxon>
        <taxon>Paxilineae</taxon>
        <taxon>Paxillaceae</taxon>
        <taxon>Paxillus</taxon>
    </lineage>
</organism>
<dbReference type="InParanoid" id="A0A0D0D6S2"/>
<name>A0A0D0D6S2_9AGAM</name>
<dbReference type="OrthoDB" id="6270329at2759"/>
<dbReference type="InterPro" id="IPR018957">
    <property type="entry name" value="Znf_C3HC4_RING-type"/>
</dbReference>
<evidence type="ECO:0000256" key="1">
    <source>
        <dbReference type="ARBA" id="ARBA00022723"/>
    </source>
</evidence>
<dbReference type="InterPro" id="IPR013083">
    <property type="entry name" value="Znf_RING/FYVE/PHD"/>
</dbReference>
<evidence type="ECO:0000313" key="7">
    <source>
        <dbReference type="Proteomes" id="UP000054538"/>
    </source>
</evidence>
<evidence type="ECO:0000259" key="5">
    <source>
        <dbReference type="PROSITE" id="PS50089"/>
    </source>
</evidence>
<keyword evidence="7" id="KW-1185">Reference proteome</keyword>
<evidence type="ECO:0000256" key="2">
    <source>
        <dbReference type="ARBA" id="ARBA00022771"/>
    </source>
</evidence>
<feature type="domain" description="RING-type" evidence="5">
    <location>
        <begin position="4"/>
        <end position="47"/>
    </location>
</feature>
<dbReference type="GO" id="GO:0008270">
    <property type="term" value="F:zinc ion binding"/>
    <property type="evidence" value="ECO:0007669"/>
    <property type="project" value="UniProtKB-KW"/>
</dbReference>
<evidence type="ECO:0000256" key="3">
    <source>
        <dbReference type="ARBA" id="ARBA00022833"/>
    </source>
</evidence>
<evidence type="ECO:0000313" key="6">
    <source>
        <dbReference type="EMBL" id="KIK92532.1"/>
    </source>
</evidence>
<sequence>MTECGICLDAMKTPVSIPCGHVHCQKCLREHIGSGADALKSTCPTCRNPFYIGS</sequence>
<keyword evidence="2 4" id="KW-0863">Zinc-finger</keyword>
<dbReference type="SMART" id="SM00184">
    <property type="entry name" value="RING"/>
    <property type="match status" value="1"/>
</dbReference>
<dbReference type="AlphaFoldDB" id="A0A0D0D6S2"/>
<evidence type="ECO:0000256" key="4">
    <source>
        <dbReference type="PROSITE-ProRule" id="PRU00175"/>
    </source>
</evidence>
<accession>A0A0D0D6S2</accession>
<proteinExistence type="predicted"/>
<reference evidence="7" key="2">
    <citation type="submission" date="2015-01" db="EMBL/GenBank/DDBJ databases">
        <title>Evolutionary Origins and Diversification of the Mycorrhizal Mutualists.</title>
        <authorList>
            <consortium name="DOE Joint Genome Institute"/>
            <consortium name="Mycorrhizal Genomics Consortium"/>
            <person name="Kohler A."/>
            <person name="Kuo A."/>
            <person name="Nagy L.G."/>
            <person name="Floudas D."/>
            <person name="Copeland A."/>
            <person name="Barry K.W."/>
            <person name="Cichocki N."/>
            <person name="Veneault-Fourrey C."/>
            <person name="LaButti K."/>
            <person name="Lindquist E.A."/>
            <person name="Lipzen A."/>
            <person name="Lundell T."/>
            <person name="Morin E."/>
            <person name="Murat C."/>
            <person name="Riley R."/>
            <person name="Ohm R."/>
            <person name="Sun H."/>
            <person name="Tunlid A."/>
            <person name="Henrissat B."/>
            <person name="Grigoriev I.V."/>
            <person name="Hibbett D.S."/>
            <person name="Martin F."/>
        </authorList>
    </citation>
    <scope>NUCLEOTIDE SEQUENCE [LARGE SCALE GENOMIC DNA]</scope>
    <source>
        <strain evidence="7">Ve08.2h10</strain>
    </source>
</reference>
<gene>
    <name evidence="6" type="ORF">PAXRUDRAFT_829865</name>
</gene>
<dbReference type="Proteomes" id="UP000054538">
    <property type="component" value="Unassembled WGS sequence"/>
</dbReference>
<dbReference type="SUPFAM" id="SSF57850">
    <property type="entry name" value="RING/U-box"/>
    <property type="match status" value="1"/>
</dbReference>
<keyword evidence="3" id="KW-0862">Zinc</keyword>
<dbReference type="Pfam" id="PF00097">
    <property type="entry name" value="zf-C3HC4"/>
    <property type="match status" value="1"/>
</dbReference>
<dbReference type="STRING" id="930991.A0A0D0D6S2"/>
<protein>
    <recommendedName>
        <fullName evidence="5">RING-type domain-containing protein</fullName>
    </recommendedName>
</protein>
<keyword evidence="1" id="KW-0479">Metal-binding</keyword>
<dbReference type="HOGENOM" id="CLU_013137_20_2_1"/>